<keyword evidence="2" id="KW-1185">Reference proteome</keyword>
<protein>
    <submittedName>
        <fullName evidence="1">YmaF family protein</fullName>
    </submittedName>
</protein>
<dbReference type="Proteomes" id="UP000184442">
    <property type="component" value="Unassembled WGS sequence"/>
</dbReference>
<name>A0A1M6CCQ8_9FIRM</name>
<reference evidence="1 2" key="1">
    <citation type="submission" date="2016-11" db="EMBL/GenBank/DDBJ databases">
        <authorList>
            <person name="Jaros S."/>
            <person name="Januszkiewicz K."/>
            <person name="Wedrychowicz H."/>
        </authorList>
    </citation>
    <scope>NUCLEOTIDE SEQUENCE [LARGE SCALE GENOMIC DNA]</scope>
    <source>
        <strain evidence="1 2">DSM 19022</strain>
    </source>
</reference>
<dbReference type="OrthoDB" id="2967209at2"/>
<dbReference type="RefSeq" id="WP_073024626.1">
    <property type="nucleotide sequence ID" value="NZ_FQZS01000005.1"/>
</dbReference>
<sequence>MYDKLHLHEFDGITNRVFKHEHKYAGVSSKNPNFKGHNHYFSGYIEEVKGHAHYFSVVTGPSIEVEGGHIHYYQCVTTMNKRHFHIIWGYTSIHSDY</sequence>
<accession>A0A1M6CCQ8</accession>
<proteinExistence type="predicted"/>
<dbReference type="AlphaFoldDB" id="A0A1M6CCQ8"/>
<dbReference type="Pfam" id="PF12788">
    <property type="entry name" value="YmaF"/>
    <property type="match status" value="1"/>
</dbReference>
<dbReference type="EMBL" id="FQZS01000005">
    <property type="protein sequence ID" value="SHI58802.1"/>
    <property type="molecule type" value="Genomic_DNA"/>
</dbReference>
<dbReference type="InterPro" id="IPR024307">
    <property type="entry name" value="YmaF"/>
</dbReference>
<organism evidence="1 2">
    <name type="scientific">Lutispora thermophila DSM 19022</name>
    <dbReference type="NCBI Taxonomy" id="1122184"/>
    <lineage>
        <taxon>Bacteria</taxon>
        <taxon>Bacillati</taxon>
        <taxon>Bacillota</taxon>
        <taxon>Clostridia</taxon>
        <taxon>Lutisporales</taxon>
        <taxon>Lutisporaceae</taxon>
        <taxon>Lutispora</taxon>
    </lineage>
</organism>
<gene>
    <name evidence="1" type="ORF">SAMN02745176_00712</name>
</gene>
<evidence type="ECO:0000313" key="1">
    <source>
        <dbReference type="EMBL" id="SHI58802.1"/>
    </source>
</evidence>
<evidence type="ECO:0000313" key="2">
    <source>
        <dbReference type="Proteomes" id="UP000184442"/>
    </source>
</evidence>